<reference evidence="1" key="1">
    <citation type="journal article" date="2015" name="Nature">
        <title>Complex archaea that bridge the gap between prokaryotes and eukaryotes.</title>
        <authorList>
            <person name="Spang A."/>
            <person name="Saw J.H."/>
            <person name="Jorgensen S.L."/>
            <person name="Zaremba-Niedzwiedzka K."/>
            <person name="Martijn J."/>
            <person name="Lind A.E."/>
            <person name="van Eijk R."/>
            <person name="Schleper C."/>
            <person name="Guy L."/>
            <person name="Ettema T.J."/>
        </authorList>
    </citation>
    <scope>NUCLEOTIDE SEQUENCE</scope>
</reference>
<comment type="caution">
    <text evidence="1">The sequence shown here is derived from an EMBL/GenBank/DDBJ whole genome shotgun (WGS) entry which is preliminary data.</text>
</comment>
<gene>
    <name evidence="1" type="ORF">LCGC14_1245700</name>
</gene>
<dbReference type="AlphaFoldDB" id="A0A0F9L8E2"/>
<evidence type="ECO:0000313" key="1">
    <source>
        <dbReference type="EMBL" id="KKM89738.1"/>
    </source>
</evidence>
<dbReference type="EMBL" id="LAZR01006773">
    <property type="protein sequence ID" value="KKM89738.1"/>
    <property type="molecule type" value="Genomic_DNA"/>
</dbReference>
<sequence>MPSPLNRYQFARLIEQMFGAISNAASSCPNGGVHHFQGYPRERSACRRCGTKRFQ</sequence>
<proteinExistence type="predicted"/>
<protein>
    <submittedName>
        <fullName evidence="1">Uncharacterized protein</fullName>
    </submittedName>
</protein>
<organism evidence="1">
    <name type="scientific">marine sediment metagenome</name>
    <dbReference type="NCBI Taxonomy" id="412755"/>
    <lineage>
        <taxon>unclassified sequences</taxon>
        <taxon>metagenomes</taxon>
        <taxon>ecological metagenomes</taxon>
    </lineage>
</organism>
<accession>A0A0F9L8E2</accession>
<name>A0A0F9L8E2_9ZZZZ</name>
<dbReference type="PROSITE" id="PS51257">
    <property type="entry name" value="PROKAR_LIPOPROTEIN"/>
    <property type="match status" value="1"/>
</dbReference>